<dbReference type="Proteomes" id="UP000814128">
    <property type="component" value="Unassembled WGS sequence"/>
</dbReference>
<evidence type="ECO:0000313" key="2">
    <source>
        <dbReference type="Proteomes" id="UP000814128"/>
    </source>
</evidence>
<comment type="caution">
    <text evidence="1">The sequence shown here is derived from an EMBL/GenBank/DDBJ whole genome shotgun (WGS) entry which is preliminary data.</text>
</comment>
<name>A0ACB8QSA5_9AGAM</name>
<accession>A0ACB8QSA5</accession>
<reference evidence="1" key="2">
    <citation type="journal article" date="2022" name="New Phytol.">
        <title>Evolutionary transition to the ectomycorrhizal habit in the genomes of a hyperdiverse lineage of mushroom-forming fungi.</title>
        <authorList>
            <person name="Looney B."/>
            <person name="Miyauchi S."/>
            <person name="Morin E."/>
            <person name="Drula E."/>
            <person name="Courty P.E."/>
            <person name="Kohler A."/>
            <person name="Kuo A."/>
            <person name="LaButti K."/>
            <person name="Pangilinan J."/>
            <person name="Lipzen A."/>
            <person name="Riley R."/>
            <person name="Andreopoulos W."/>
            <person name="He G."/>
            <person name="Johnson J."/>
            <person name="Nolan M."/>
            <person name="Tritt A."/>
            <person name="Barry K.W."/>
            <person name="Grigoriev I.V."/>
            <person name="Nagy L.G."/>
            <person name="Hibbett D."/>
            <person name="Henrissat B."/>
            <person name="Matheny P.B."/>
            <person name="Labbe J."/>
            <person name="Martin F.M."/>
        </authorList>
    </citation>
    <scope>NUCLEOTIDE SEQUENCE</scope>
    <source>
        <strain evidence="1">EC-137</strain>
    </source>
</reference>
<sequence>MSRVTPSSAKALQAILPLVESGQAYEAHQKARTFASRYQKAGQFDTAIDVLFQSARELLKSGQQGSGTDLALFLLDVYESKPETVSDESRGRTTQLISLVGPGQSWRRSIITAAIAWSAKHSPHPAGDPILHYYVGSLLYKEGDLEAAEQHLLNSGTRDSGRLLAQVFYDWARATDSISTHAGEFALRGTIPYLLDGNILAARTFLSAFLSHLPLADPPFRSSEPNPIPIGGDDAITFTGVPVLNFIQLLIRVIQRADGERNKPMREAWVRLCGTYQSRGRVLATGEVRAALNELASAYFEFPPPRTQNANPLAEMMAGMFGGPASGTGAPQRRVITPSGGLRLD</sequence>
<dbReference type="EMBL" id="MU273498">
    <property type="protein sequence ID" value="KAI0034557.1"/>
    <property type="molecule type" value="Genomic_DNA"/>
</dbReference>
<gene>
    <name evidence="1" type="ORF">K488DRAFT_83852</name>
</gene>
<organism evidence="1 2">
    <name type="scientific">Vararia minispora EC-137</name>
    <dbReference type="NCBI Taxonomy" id="1314806"/>
    <lineage>
        <taxon>Eukaryota</taxon>
        <taxon>Fungi</taxon>
        <taxon>Dikarya</taxon>
        <taxon>Basidiomycota</taxon>
        <taxon>Agaricomycotina</taxon>
        <taxon>Agaricomycetes</taxon>
        <taxon>Russulales</taxon>
        <taxon>Lachnocladiaceae</taxon>
        <taxon>Vararia</taxon>
    </lineage>
</organism>
<reference evidence="1" key="1">
    <citation type="submission" date="2021-02" db="EMBL/GenBank/DDBJ databases">
        <authorList>
            <consortium name="DOE Joint Genome Institute"/>
            <person name="Ahrendt S."/>
            <person name="Looney B.P."/>
            <person name="Miyauchi S."/>
            <person name="Morin E."/>
            <person name="Drula E."/>
            <person name="Courty P.E."/>
            <person name="Chicoki N."/>
            <person name="Fauchery L."/>
            <person name="Kohler A."/>
            <person name="Kuo A."/>
            <person name="Labutti K."/>
            <person name="Pangilinan J."/>
            <person name="Lipzen A."/>
            <person name="Riley R."/>
            <person name="Andreopoulos W."/>
            <person name="He G."/>
            <person name="Johnson J."/>
            <person name="Barry K.W."/>
            <person name="Grigoriev I.V."/>
            <person name="Nagy L."/>
            <person name="Hibbett D."/>
            <person name="Henrissat B."/>
            <person name="Matheny P.B."/>
            <person name="Labbe J."/>
            <person name="Martin F."/>
        </authorList>
    </citation>
    <scope>NUCLEOTIDE SEQUENCE</scope>
    <source>
        <strain evidence="1">EC-137</strain>
    </source>
</reference>
<evidence type="ECO:0000313" key="1">
    <source>
        <dbReference type="EMBL" id="KAI0034557.1"/>
    </source>
</evidence>
<proteinExistence type="predicted"/>
<protein>
    <submittedName>
        <fullName evidence="1">Cytoplasmic protein</fullName>
    </submittedName>
</protein>
<keyword evidence="2" id="KW-1185">Reference proteome</keyword>